<dbReference type="OrthoDB" id="5401396at2759"/>
<protein>
    <submittedName>
        <fullName evidence="2">Short chain dehydrogenase</fullName>
    </submittedName>
</protein>
<keyword evidence="1" id="KW-0732">Signal</keyword>
<dbReference type="AlphaFoldDB" id="A0A8H7D8U7"/>
<dbReference type="Gene3D" id="2.60.20.10">
    <property type="entry name" value="Crystallins"/>
    <property type="match status" value="1"/>
</dbReference>
<evidence type="ECO:0000256" key="1">
    <source>
        <dbReference type="SAM" id="SignalP"/>
    </source>
</evidence>
<comment type="caution">
    <text evidence="2">The sequence shown here is derived from an EMBL/GenBank/DDBJ whole genome shotgun (WGS) entry which is preliminary data.</text>
</comment>
<feature type="signal peptide" evidence="1">
    <location>
        <begin position="1"/>
        <end position="23"/>
    </location>
</feature>
<proteinExistence type="predicted"/>
<keyword evidence="3" id="KW-1185">Reference proteome</keyword>
<dbReference type="InterPro" id="IPR011024">
    <property type="entry name" value="G_crystallin-like"/>
</dbReference>
<feature type="chain" id="PRO_5034165778" evidence="1">
    <location>
        <begin position="24"/>
        <end position="117"/>
    </location>
</feature>
<accession>A0A8H7D8U7</accession>
<gene>
    <name evidence="2" type="ORF">MVEN_00652800</name>
</gene>
<organism evidence="2 3">
    <name type="scientific">Mycena venus</name>
    <dbReference type="NCBI Taxonomy" id="2733690"/>
    <lineage>
        <taxon>Eukaryota</taxon>
        <taxon>Fungi</taxon>
        <taxon>Dikarya</taxon>
        <taxon>Basidiomycota</taxon>
        <taxon>Agaricomycotina</taxon>
        <taxon>Agaricomycetes</taxon>
        <taxon>Agaricomycetidae</taxon>
        <taxon>Agaricales</taxon>
        <taxon>Marasmiineae</taxon>
        <taxon>Mycenaceae</taxon>
        <taxon>Mycena</taxon>
    </lineage>
</organism>
<dbReference type="EMBL" id="JACAZI010000004">
    <property type="protein sequence ID" value="KAF7363011.1"/>
    <property type="molecule type" value="Genomic_DNA"/>
</dbReference>
<sequence length="117" mass="12587">MQFPLKLNFVALGAAIVALTASAAPAALEAQVDGHVFICTDANFSGDCTNYGFFDDQCSNFPDEFNDDISSFRPDAGWSCTMYTGINCTGDTFRGILEPAGPGFFNDAFSSVRCERI</sequence>
<evidence type="ECO:0000313" key="3">
    <source>
        <dbReference type="Proteomes" id="UP000620124"/>
    </source>
</evidence>
<reference evidence="2" key="1">
    <citation type="submission" date="2020-05" db="EMBL/GenBank/DDBJ databases">
        <title>Mycena genomes resolve the evolution of fungal bioluminescence.</title>
        <authorList>
            <person name="Tsai I.J."/>
        </authorList>
    </citation>
    <scope>NUCLEOTIDE SEQUENCE</scope>
    <source>
        <strain evidence="2">CCC161011</strain>
    </source>
</reference>
<name>A0A8H7D8U7_9AGAR</name>
<dbReference type="Proteomes" id="UP000620124">
    <property type="component" value="Unassembled WGS sequence"/>
</dbReference>
<evidence type="ECO:0000313" key="2">
    <source>
        <dbReference type="EMBL" id="KAF7363011.1"/>
    </source>
</evidence>
<dbReference type="SUPFAM" id="SSF49695">
    <property type="entry name" value="gamma-Crystallin-like"/>
    <property type="match status" value="1"/>
</dbReference>